<keyword evidence="3" id="KW-0201">Cytochrome c-type biogenesis</keyword>
<feature type="region of interest" description="Disordered" evidence="6">
    <location>
        <begin position="469"/>
        <end position="509"/>
    </location>
</feature>
<keyword evidence="2 7" id="KW-0812">Transmembrane</keyword>
<dbReference type="PANTHER" id="PTHR31566:SF0">
    <property type="entry name" value="CYTOCHROME C BIOGENESIS PROTEIN CCS1, CHLOROPLASTIC"/>
    <property type="match status" value="1"/>
</dbReference>
<evidence type="ECO:0000313" key="9">
    <source>
        <dbReference type="EMBL" id="CAA9534906.1"/>
    </source>
</evidence>
<proteinExistence type="predicted"/>
<feature type="compositionally biased region" description="Low complexity" evidence="6">
    <location>
        <begin position="496"/>
        <end position="509"/>
    </location>
</feature>
<evidence type="ECO:0000256" key="3">
    <source>
        <dbReference type="ARBA" id="ARBA00022748"/>
    </source>
</evidence>
<reference evidence="9" key="1">
    <citation type="submission" date="2020-02" db="EMBL/GenBank/DDBJ databases">
        <authorList>
            <person name="Meier V. D."/>
        </authorList>
    </citation>
    <scope>NUCLEOTIDE SEQUENCE</scope>
    <source>
        <strain evidence="9">AVDCRST_MAG73</strain>
    </source>
</reference>
<organism evidence="9">
    <name type="scientific">uncultured Thermomicrobiales bacterium</name>
    <dbReference type="NCBI Taxonomy" id="1645740"/>
    <lineage>
        <taxon>Bacteria</taxon>
        <taxon>Pseudomonadati</taxon>
        <taxon>Thermomicrobiota</taxon>
        <taxon>Thermomicrobia</taxon>
        <taxon>Thermomicrobiales</taxon>
        <taxon>environmental samples</taxon>
    </lineage>
</organism>
<gene>
    <name evidence="9" type="ORF">AVDCRST_MAG73-1289</name>
</gene>
<keyword evidence="4 7" id="KW-1133">Transmembrane helix</keyword>
<dbReference type="InterPro" id="IPR007816">
    <property type="entry name" value="ResB-like_domain"/>
</dbReference>
<dbReference type="PANTHER" id="PTHR31566">
    <property type="entry name" value="CYTOCHROME C BIOGENESIS PROTEIN CCS1, CHLOROPLASTIC"/>
    <property type="match status" value="1"/>
</dbReference>
<dbReference type="AlphaFoldDB" id="A0A6J4TY61"/>
<feature type="transmembrane region" description="Helical" evidence="7">
    <location>
        <begin position="178"/>
        <end position="199"/>
    </location>
</feature>
<accession>A0A6J4TY61</accession>
<evidence type="ECO:0000256" key="5">
    <source>
        <dbReference type="ARBA" id="ARBA00023136"/>
    </source>
</evidence>
<feature type="compositionally biased region" description="Basic and acidic residues" evidence="6">
    <location>
        <begin position="472"/>
        <end position="488"/>
    </location>
</feature>
<feature type="transmembrane region" description="Helical" evidence="7">
    <location>
        <begin position="72"/>
        <end position="97"/>
    </location>
</feature>
<feature type="domain" description="ResB-like" evidence="8">
    <location>
        <begin position="30"/>
        <end position="450"/>
    </location>
</feature>
<comment type="subcellular location">
    <subcellularLocation>
        <location evidence="1">Membrane</location>
        <topology evidence="1">Multi-pass membrane protein</topology>
    </subcellularLocation>
</comment>
<protein>
    <recommendedName>
        <fullName evidence="8">ResB-like domain-containing protein</fullName>
    </recommendedName>
</protein>
<evidence type="ECO:0000256" key="1">
    <source>
        <dbReference type="ARBA" id="ARBA00004141"/>
    </source>
</evidence>
<dbReference type="EMBL" id="CADCWE010000081">
    <property type="protein sequence ID" value="CAA9534906.1"/>
    <property type="molecule type" value="Genomic_DNA"/>
</dbReference>
<evidence type="ECO:0000256" key="7">
    <source>
        <dbReference type="SAM" id="Phobius"/>
    </source>
</evidence>
<feature type="transmembrane region" description="Helical" evidence="7">
    <location>
        <begin position="32"/>
        <end position="52"/>
    </location>
</feature>
<evidence type="ECO:0000256" key="4">
    <source>
        <dbReference type="ARBA" id="ARBA00022989"/>
    </source>
</evidence>
<feature type="transmembrane region" description="Helical" evidence="7">
    <location>
        <begin position="400"/>
        <end position="420"/>
    </location>
</feature>
<keyword evidence="5 7" id="KW-0472">Membrane</keyword>
<evidence type="ECO:0000256" key="2">
    <source>
        <dbReference type="ARBA" id="ARBA00022692"/>
    </source>
</evidence>
<evidence type="ECO:0000256" key="6">
    <source>
        <dbReference type="SAM" id="MobiDB-lite"/>
    </source>
</evidence>
<dbReference type="InterPro" id="IPR023494">
    <property type="entry name" value="Cyt_c_bgen_Ccs1/CcsB/ResB"/>
</dbReference>
<dbReference type="Pfam" id="PF05140">
    <property type="entry name" value="ResB"/>
    <property type="match status" value="1"/>
</dbReference>
<sequence>MAQLSARPRVAQRSPLEIGVDRVWRFFCSVRAAVYEIVLLALLVLIGTLGNSSVPDGIADVLPFTAPLVREWYAWDVFHSLPFAAILTLLAVAITVCTINRAPAIWRAIANPTVPTSHGFLRGADPSARMVSTATPAAFGDDLIGVLKARRYRVLTERRGDEIHVYADKNRYAKLGTFPFHLALILILVGGIVGARFGFREQEVIVPEGSTRAIGNGTGLSIHVERFRDTYAESGVAQEYSSDIVLYNEDGEEVRRGTTTVNHPLTHDGVVIYQASFNQAVVLQITDAAGRVLFDEGLDLGIYQSKTNPDAPAGRLDLPMAGLQLNVIAPDNNRVNAPELDDLQLRPGEMYVKAIPTDPTKAVTAGIVRQGEAVDLGGLSVRFVRETQFSLLQVARNPGIPIFLLAAVLLVGGLAVTFYFPHRRVRGIVSPAPSGAVAALAPLAKRDWSGQRDFHRLLEEVANRLGIQPEVHASDESGFDRDGARPDGDQPMQPGRIRPAATASRARTR</sequence>
<dbReference type="GO" id="GO:0017004">
    <property type="term" value="P:cytochrome complex assembly"/>
    <property type="evidence" value="ECO:0007669"/>
    <property type="project" value="UniProtKB-KW"/>
</dbReference>
<evidence type="ECO:0000259" key="8">
    <source>
        <dbReference type="Pfam" id="PF05140"/>
    </source>
</evidence>
<name>A0A6J4TY61_9BACT</name>
<dbReference type="GO" id="GO:0016020">
    <property type="term" value="C:membrane"/>
    <property type="evidence" value="ECO:0007669"/>
    <property type="project" value="UniProtKB-SubCell"/>
</dbReference>